<protein>
    <submittedName>
        <fullName evidence="2">Uncharacterized protein</fullName>
    </submittedName>
</protein>
<dbReference type="AlphaFoldDB" id="A0A395SHW2"/>
<gene>
    <name evidence="2" type="ORF">FLONG3_6897</name>
</gene>
<accession>A0A395SHW2</accession>
<dbReference type="Proteomes" id="UP000266234">
    <property type="component" value="Unassembled WGS sequence"/>
</dbReference>
<sequence length="103" mass="10924">MSDSQSPRKSDDPNSPSPSCPASSAPGQLGNSPSVDKPAVVNTPIDQDPVGETTSDVPAKNNDGKTTKSRAPVVVLGFHGKITFPEDPMEDVIARRGREMLFY</sequence>
<dbReference type="EMBL" id="PXOG01000152">
    <property type="protein sequence ID" value="RGP71998.1"/>
    <property type="molecule type" value="Genomic_DNA"/>
</dbReference>
<proteinExistence type="predicted"/>
<comment type="caution">
    <text evidence="2">The sequence shown here is derived from an EMBL/GenBank/DDBJ whole genome shotgun (WGS) entry which is preliminary data.</text>
</comment>
<evidence type="ECO:0000313" key="3">
    <source>
        <dbReference type="Proteomes" id="UP000266234"/>
    </source>
</evidence>
<evidence type="ECO:0000313" key="2">
    <source>
        <dbReference type="EMBL" id="RGP71998.1"/>
    </source>
</evidence>
<keyword evidence="3" id="KW-1185">Reference proteome</keyword>
<evidence type="ECO:0000256" key="1">
    <source>
        <dbReference type="SAM" id="MobiDB-lite"/>
    </source>
</evidence>
<name>A0A395SHW2_9HYPO</name>
<feature type="region of interest" description="Disordered" evidence="1">
    <location>
        <begin position="1"/>
        <end position="70"/>
    </location>
</feature>
<organism evidence="2 3">
    <name type="scientific">Fusarium longipes</name>
    <dbReference type="NCBI Taxonomy" id="694270"/>
    <lineage>
        <taxon>Eukaryota</taxon>
        <taxon>Fungi</taxon>
        <taxon>Dikarya</taxon>
        <taxon>Ascomycota</taxon>
        <taxon>Pezizomycotina</taxon>
        <taxon>Sordariomycetes</taxon>
        <taxon>Hypocreomycetidae</taxon>
        <taxon>Hypocreales</taxon>
        <taxon>Nectriaceae</taxon>
        <taxon>Fusarium</taxon>
    </lineage>
</organism>
<reference evidence="2 3" key="1">
    <citation type="journal article" date="2018" name="PLoS Pathog.">
        <title>Evolution of structural diversity of trichothecenes, a family of toxins produced by plant pathogenic and entomopathogenic fungi.</title>
        <authorList>
            <person name="Proctor R.H."/>
            <person name="McCormick S.P."/>
            <person name="Kim H.S."/>
            <person name="Cardoza R.E."/>
            <person name="Stanley A.M."/>
            <person name="Lindo L."/>
            <person name="Kelly A."/>
            <person name="Brown D.W."/>
            <person name="Lee T."/>
            <person name="Vaughan M.M."/>
            <person name="Alexander N.J."/>
            <person name="Busman M."/>
            <person name="Gutierrez S."/>
        </authorList>
    </citation>
    <scope>NUCLEOTIDE SEQUENCE [LARGE SCALE GENOMIC DNA]</scope>
    <source>
        <strain evidence="2 3">NRRL 20695</strain>
    </source>
</reference>
<feature type="compositionally biased region" description="Basic and acidic residues" evidence="1">
    <location>
        <begin position="1"/>
        <end position="12"/>
    </location>
</feature>